<accession>A0A0L0HLH7</accession>
<evidence type="ECO:0000313" key="1">
    <source>
        <dbReference type="EMBL" id="KND01913.1"/>
    </source>
</evidence>
<reference evidence="1 2" key="1">
    <citation type="submission" date="2009-08" db="EMBL/GenBank/DDBJ databases">
        <title>The Genome Sequence of Spizellomyces punctatus strain DAOM BR117.</title>
        <authorList>
            <consortium name="The Broad Institute Genome Sequencing Platform"/>
            <person name="Russ C."/>
            <person name="Cuomo C."/>
            <person name="Shea T."/>
            <person name="Young S.K."/>
            <person name="Zeng Q."/>
            <person name="Koehrsen M."/>
            <person name="Haas B."/>
            <person name="Borodovsky M."/>
            <person name="Guigo R."/>
            <person name="Alvarado L."/>
            <person name="Berlin A."/>
            <person name="Bochicchio J."/>
            <person name="Borenstein D."/>
            <person name="Chapman S."/>
            <person name="Chen Z."/>
            <person name="Engels R."/>
            <person name="Freedman E."/>
            <person name="Gellesch M."/>
            <person name="Goldberg J."/>
            <person name="Griggs A."/>
            <person name="Gujja S."/>
            <person name="Heiman D."/>
            <person name="Hepburn T."/>
            <person name="Howarth C."/>
            <person name="Jen D."/>
            <person name="Larson L."/>
            <person name="Lewis B."/>
            <person name="Mehta T."/>
            <person name="Park D."/>
            <person name="Pearson M."/>
            <person name="Roberts A."/>
            <person name="Saif S."/>
            <person name="Shenoy N."/>
            <person name="Sisk P."/>
            <person name="Stolte C."/>
            <person name="Sykes S."/>
            <person name="Thomson T."/>
            <person name="Walk T."/>
            <person name="White J."/>
            <person name="Yandava C."/>
            <person name="Burger G."/>
            <person name="Gray M.W."/>
            <person name="Holland P.W.H."/>
            <person name="King N."/>
            <person name="Lang F.B.F."/>
            <person name="Roger A.J."/>
            <person name="Ruiz-Trillo I."/>
            <person name="Lander E."/>
            <person name="Nusbaum C."/>
        </authorList>
    </citation>
    <scope>NUCLEOTIDE SEQUENCE [LARGE SCALE GENOMIC DNA]</scope>
    <source>
        <strain evidence="1 2">DAOM BR117</strain>
    </source>
</reference>
<dbReference type="Proteomes" id="UP000053201">
    <property type="component" value="Unassembled WGS sequence"/>
</dbReference>
<protein>
    <submittedName>
        <fullName evidence="1">Uncharacterized protein</fullName>
    </submittedName>
</protein>
<dbReference type="AlphaFoldDB" id="A0A0L0HLH7"/>
<keyword evidence="2" id="KW-1185">Reference proteome</keyword>
<organism evidence="1 2">
    <name type="scientific">Spizellomyces punctatus (strain DAOM BR117)</name>
    <dbReference type="NCBI Taxonomy" id="645134"/>
    <lineage>
        <taxon>Eukaryota</taxon>
        <taxon>Fungi</taxon>
        <taxon>Fungi incertae sedis</taxon>
        <taxon>Chytridiomycota</taxon>
        <taxon>Chytridiomycota incertae sedis</taxon>
        <taxon>Chytridiomycetes</taxon>
        <taxon>Spizellomycetales</taxon>
        <taxon>Spizellomycetaceae</taxon>
        <taxon>Spizellomyces</taxon>
    </lineage>
</organism>
<gene>
    <name evidence="1" type="ORF">SPPG_09022</name>
</gene>
<proteinExistence type="predicted"/>
<dbReference type="RefSeq" id="XP_016609952.1">
    <property type="nucleotide sequence ID" value="XM_016757175.1"/>
</dbReference>
<dbReference type="GeneID" id="27692147"/>
<evidence type="ECO:0000313" key="2">
    <source>
        <dbReference type="Proteomes" id="UP000053201"/>
    </source>
</evidence>
<dbReference type="InParanoid" id="A0A0L0HLH7"/>
<dbReference type="EMBL" id="KQ257453">
    <property type="protein sequence ID" value="KND01913.1"/>
    <property type="molecule type" value="Genomic_DNA"/>
</dbReference>
<dbReference type="VEuPathDB" id="FungiDB:SPPG_09022"/>
<name>A0A0L0HLH7_SPIPD</name>
<sequence length="130" mass="14198">MYKDFVRSAEDCRRFLTERAANFPLANDVASPAESAIEIVDINMPMIAVSMFANVTVPFSINMAPAERPPQTVRVVAAFWNAYGILSMNAFLLLRANGLFKNAATFHQSCGSVLDKLLLLGKCTIVAIPS</sequence>